<dbReference type="EMBL" id="JAHYIQ010000036">
    <property type="protein sequence ID" value="KAK1119582.1"/>
    <property type="molecule type" value="Genomic_DNA"/>
</dbReference>
<accession>A0AA40FIN9</accession>
<evidence type="ECO:0000313" key="2">
    <source>
        <dbReference type="Proteomes" id="UP001177670"/>
    </source>
</evidence>
<protein>
    <submittedName>
        <fullName evidence="1">Uncharacterized protein</fullName>
    </submittedName>
</protein>
<organism evidence="1 2">
    <name type="scientific">Melipona bicolor</name>
    <dbReference type="NCBI Taxonomy" id="60889"/>
    <lineage>
        <taxon>Eukaryota</taxon>
        <taxon>Metazoa</taxon>
        <taxon>Ecdysozoa</taxon>
        <taxon>Arthropoda</taxon>
        <taxon>Hexapoda</taxon>
        <taxon>Insecta</taxon>
        <taxon>Pterygota</taxon>
        <taxon>Neoptera</taxon>
        <taxon>Endopterygota</taxon>
        <taxon>Hymenoptera</taxon>
        <taxon>Apocrita</taxon>
        <taxon>Aculeata</taxon>
        <taxon>Apoidea</taxon>
        <taxon>Anthophila</taxon>
        <taxon>Apidae</taxon>
        <taxon>Melipona</taxon>
    </lineage>
</organism>
<dbReference type="Proteomes" id="UP001177670">
    <property type="component" value="Unassembled WGS sequence"/>
</dbReference>
<reference evidence="1" key="1">
    <citation type="submission" date="2021-10" db="EMBL/GenBank/DDBJ databases">
        <title>Melipona bicolor Genome sequencing and assembly.</title>
        <authorList>
            <person name="Araujo N.S."/>
            <person name="Arias M.C."/>
        </authorList>
    </citation>
    <scope>NUCLEOTIDE SEQUENCE</scope>
    <source>
        <strain evidence="1">USP_2M_L1-L4_2017</strain>
        <tissue evidence="1">Whole body</tissue>
    </source>
</reference>
<proteinExistence type="predicted"/>
<gene>
    <name evidence="1" type="ORF">K0M31_013406</name>
</gene>
<sequence length="155" mass="17608">MWDDEGREVYGRGASLWEPKCRFEACTDLQTLPMNIVCELSHALLRRLPTLCRIPDVPFYAEVVLKITDKSVREILAARKIQTIRERDVRRLHVEKRVDVTRAGNGTFALPAAPFSRRPNAALARPLAKRAGNLVTASSFRMNRPSRLTGARIWP</sequence>
<name>A0AA40FIN9_9HYME</name>
<evidence type="ECO:0000313" key="1">
    <source>
        <dbReference type="EMBL" id="KAK1119582.1"/>
    </source>
</evidence>
<comment type="caution">
    <text evidence="1">The sequence shown here is derived from an EMBL/GenBank/DDBJ whole genome shotgun (WGS) entry which is preliminary data.</text>
</comment>
<dbReference type="AlphaFoldDB" id="A0AA40FIN9"/>
<keyword evidence="2" id="KW-1185">Reference proteome</keyword>